<reference evidence="2 3" key="1">
    <citation type="submission" date="2018-07" db="EMBL/GenBank/DDBJ databases">
        <title>Genomic Encyclopedia of Type Strains, Phase III (KMG-III): the genomes of soil and plant-associated and newly described type strains.</title>
        <authorList>
            <person name="Whitman W."/>
        </authorList>
    </citation>
    <scope>NUCLEOTIDE SEQUENCE [LARGE SCALE GENOMIC DNA]</scope>
    <source>
        <strain evidence="2 3">CECT 7958</strain>
    </source>
</reference>
<comment type="caution">
    <text evidence="2">The sequence shown here is derived from an EMBL/GenBank/DDBJ whole genome shotgun (WGS) entry which is preliminary data.</text>
</comment>
<dbReference type="OrthoDB" id="396512at2"/>
<sequence length="284" mass="33396">MNPLVSICIPTYNGEAFLKEALNSIKLQTYNNIEVVVSDDASHDNTLNILERFKSEVDFSVNIYHHLPKGIGANWNNCIEHSNGEYIKFLFQDDVLETSCIKEQVDFLRVNKLKAVCSKRLIINEFSEPVDSGGWYSFNYDLQKNIDFNDYFFFKKKHLKYSSSIMHNLFGEPDTFLYDKSIFNELGVFNENYKQILDLEFSYRLLEKYTIGIQNKRLLKFRLHSNQATAINNGKTLPERKEFICYVGAKYFFYLSKSAKKMYFLEKIPVLQKWGKLKVWMGFK</sequence>
<dbReference type="InterPro" id="IPR001173">
    <property type="entry name" value="Glyco_trans_2-like"/>
</dbReference>
<dbReference type="PANTHER" id="PTHR22916">
    <property type="entry name" value="GLYCOSYLTRANSFERASE"/>
    <property type="match status" value="1"/>
</dbReference>
<protein>
    <submittedName>
        <fullName evidence="2">Glycosyltransferase involved in cell wall biosynthesis</fullName>
    </submittedName>
</protein>
<evidence type="ECO:0000313" key="3">
    <source>
        <dbReference type="Proteomes" id="UP000253436"/>
    </source>
</evidence>
<dbReference type="EMBL" id="QPJO01000003">
    <property type="protein sequence ID" value="RCW91507.1"/>
    <property type="molecule type" value="Genomic_DNA"/>
</dbReference>
<feature type="domain" description="Glycosyltransferase 2-like" evidence="1">
    <location>
        <begin position="6"/>
        <end position="147"/>
    </location>
</feature>
<evidence type="ECO:0000313" key="2">
    <source>
        <dbReference type="EMBL" id="RCW91507.1"/>
    </source>
</evidence>
<accession>A0A368ZE25</accession>
<proteinExistence type="predicted"/>
<name>A0A368ZE25_9FLAO</name>
<organism evidence="2 3">
    <name type="scientific">Winogradskyella arenosi</name>
    <dbReference type="NCBI Taxonomy" id="533325"/>
    <lineage>
        <taxon>Bacteria</taxon>
        <taxon>Pseudomonadati</taxon>
        <taxon>Bacteroidota</taxon>
        <taxon>Flavobacteriia</taxon>
        <taxon>Flavobacteriales</taxon>
        <taxon>Flavobacteriaceae</taxon>
        <taxon>Winogradskyella</taxon>
    </lineage>
</organism>
<dbReference type="GO" id="GO:0016758">
    <property type="term" value="F:hexosyltransferase activity"/>
    <property type="evidence" value="ECO:0007669"/>
    <property type="project" value="UniProtKB-ARBA"/>
</dbReference>
<dbReference type="Proteomes" id="UP000253436">
    <property type="component" value="Unassembled WGS sequence"/>
</dbReference>
<evidence type="ECO:0000259" key="1">
    <source>
        <dbReference type="Pfam" id="PF00535"/>
    </source>
</evidence>
<keyword evidence="2" id="KW-0808">Transferase</keyword>
<dbReference type="RefSeq" id="WP_114310014.1">
    <property type="nucleotide sequence ID" value="NZ_QPJO01000003.1"/>
</dbReference>
<keyword evidence="3" id="KW-1185">Reference proteome</keyword>
<gene>
    <name evidence="2" type="ORF">DFQ08_103337</name>
</gene>
<dbReference type="Gene3D" id="3.90.550.10">
    <property type="entry name" value="Spore Coat Polysaccharide Biosynthesis Protein SpsA, Chain A"/>
    <property type="match status" value="1"/>
</dbReference>
<dbReference type="AlphaFoldDB" id="A0A368ZE25"/>
<dbReference type="InterPro" id="IPR029044">
    <property type="entry name" value="Nucleotide-diphossugar_trans"/>
</dbReference>
<dbReference type="Pfam" id="PF00535">
    <property type="entry name" value="Glycos_transf_2"/>
    <property type="match status" value="1"/>
</dbReference>
<dbReference type="SUPFAM" id="SSF53448">
    <property type="entry name" value="Nucleotide-diphospho-sugar transferases"/>
    <property type="match status" value="1"/>
</dbReference>